<protein>
    <submittedName>
        <fullName evidence="3">Outer membrane beta-barrel protein</fullName>
    </submittedName>
</protein>
<evidence type="ECO:0000256" key="1">
    <source>
        <dbReference type="SAM" id="SignalP"/>
    </source>
</evidence>
<sequence>MSQSLKPILALLLLALPYMLTAQKEAYLKTKDILYYGAIHDLEKPDPNKVTFEFNNGNKKDFTPDEALEFGLPDGRKWVSKEYEGKKQFFEELENGKVALLLQEQGKSKSYLLEKGEEIIALGEDNGDENYFKDVLAAQLEDCYLTEKTIGLAKYKSANLKYFISQYNDCVHKPFPKFRIGPVVGVKIYQNIIESKFFPQVPEEMVTMSLGAIVEIPISYSPQILLVTQPMVAYHSFTATNNNYSPEDATTSYNTHYLKHTDLDIPIMLKYRFANYKFSPYIQAGPALQLGISTKAYSLSDKVKLQNGQFELIAEDVYVDSGALANKYLGVSGGAGVEIPINSYITSVVGVNYSIYTADVDTGSNRKTYPEFFVAVTF</sequence>
<feature type="chain" id="PRO_5046920693" evidence="1">
    <location>
        <begin position="23"/>
        <end position="378"/>
    </location>
</feature>
<dbReference type="Proteomes" id="UP001302349">
    <property type="component" value="Chromosome"/>
</dbReference>
<dbReference type="InterPro" id="IPR025665">
    <property type="entry name" value="Beta-barrel_OMP_2"/>
</dbReference>
<evidence type="ECO:0000259" key="2">
    <source>
        <dbReference type="Pfam" id="PF13568"/>
    </source>
</evidence>
<organism evidence="3 4">
    <name type="scientific">Imperialibacter roseus</name>
    <dbReference type="NCBI Taxonomy" id="1324217"/>
    <lineage>
        <taxon>Bacteria</taxon>
        <taxon>Pseudomonadati</taxon>
        <taxon>Bacteroidota</taxon>
        <taxon>Cytophagia</taxon>
        <taxon>Cytophagales</taxon>
        <taxon>Flammeovirgaceae</taxon>
        <taxon>Imperialibacter</taxon>
    </lineage>
</organism>
<keyword evidence="4" id="KW-1185">Reference proteome</keyword>
<reference evidence="3 4" key="1">
    <citation type="journal article" date="2023" name="Microbiol. Resour. Announc.">
        <title>Complete Genome Sequence of Imperialibacter roseus strain P4T.</title>
        <authorList>
            <person name="Tizabi D.R."/>
            <person name="Bachvaroff T."/>
            <person name="Hill R.T."/>
        </authorList>
    </citation>
    <scope>NUCLEOTIDE SEQUENCE [LARGE SCALE GENOMIC DNA]</scope>
    <source>
        <strain evidence="3 4">P4T</strain>
    </source>
</reference>
<evidence type="ECO:0000313" key="3">
    <source>
        <dbReference type="EMBL" id="WOK08771.1"/>
    </source>
</evidence>
<proteinExistence type="predicted"/>
<accession>A0ABZ0IVX9</accession>
<dbReference type="Pfam" id="PF13568">
    <property type="entry name" value="OMP_b-brl_2"/>
    <property type="match status" value="1"/>
</dbReference>
<evidence type="ECO:0000313" key="4">
    <source>
        <dbReference type="Proteomes" id="UP001302349"/>
    </source>
</evidence>
<dbReference type="EMBL" id="CP136051">
    <property type="protein sequence ID" value="WOK08771.1"/>
    <property type="molecule type" value="Genomic_DNA"/>
</dbReference>
<dbReference type="RefSeq" id="WP_317491403.1">
    <property type="nucleotide sequence ID" value="NZ_CP136051.1"/>
</dbReference>
<feature type="signal peptide" evidence="1">
    <location>
        <begin position="1"/>
        <end position="22"/>
    </location>
</feature>
<keyword evidence="1" id="KW-0732">Signal</keyword>
<gene>
    <name evidence="3" type="ORF">RT717_09000</name>
</gene>
<name>A0ABZ0IVX9_9BACT</name>
<feature type="domain" description="Outer membrane protein beta-barrel" evidence="2">
    <location>
        <begin position="178"/>
        <end position="293"/>
    </location>
</feature>